<evidence type="ECO:0000313" key="2">
    <source>
        <dbReference type="Proteomes" id="UP000827872"/>
    </source>
</evidence>
<gene>
    <name evidence="1" type="ORF">K3G42_003898</name>
</gene>
<organism evidence="1 2">
    <name type="scientific">Sphaerodactylus townsendi</name>
    <dbReference type="NCBI Taxonomy" id="933632"/>
    <lineage>
        <taxon>Eukaryota</taxon>
        <taxon>Metazoa</taxon>
        <taxon>Chordata</taxon>
        <taxon>Craniata</taxon>
        <taxon>Vertebrata</taxon>
        <taxon>Euteleostomi</taxon>
        <taxon>Lepidosauria</taxon>
        <taxon>Squamata</taxon>
        <taxon>Bifurcata</taxon>
        <taxon>Gekkota</taxon>
        <taxon>Sphaerodactylidae</taxon>
        <taxon>Sphaerodactylus</taxon>
    </lineage>
</organism>
<dbReference type="Proteomes" id="UP000827872">
    <property type="component" value="Linkage Group LG05"/>
</dbReference>
<dbReference type="EMBL" id="CM037618">
    <property type="protein sequence ID" value="KAH7999016.1"/>
    <property type="molecule type" value="Genomic_DNA"/>
</dbReference>
<protein>
    <submittedName>
        <fullName evidence="1">Uncharacterized protein</fullName>
    </submittedName>
</protein>
<proteinExistence type="predicted"/>
<keyword evidence="2" id="KW-1185">Reference proteome</keyword>
<sequence length="111" mass="12453">MDRSRRGAGPAKAPKHLWRQPRTRIRIQQRFHSDTEKYLRSAEGPPRPALRNPRMSWPSSLHRRRPTCTLSRGFSEPPNNRSLSRLSLLSGVSGTLGNNGAGVFQSGPGRK</sequence>
<comment type="caution">
    <text evidence="1">The sequence shown here is derived from an EMBL/GenBank/DDBJ whole genome shotgun (WGS) entry which is preliminary data.</text>
</comment>
<name>A0ACB8F196_9SAUR</name>
<evidence type="ECO:0000313" key="1">
    <source>
        <dbReference type="EMBL" id="KAH7999016.1"/>
    </source>
</evidence>
<accession>A0ACB8F196</accession>
<reference evidence="1" key="1">
    <citation type="submission" date="2021-08" db="EMBL/GenBank/DDBJ databases">
        <title>The first chromosome-level gecko genome reveals the dynamic sex chromosomes of Neotropical dwarf geckos (Sphaerodactylidae: Sphaerodactylus).</title>
        <authorList>
            <person name="Pinto B.J."/>
            <person name="Keating S.E."/>
            <person name="Gamble T."/>
        </authorList>
    </citation>
    <scope>NUCLEOTIDE SEQUENCE</scope>
    <source>
        <strain evidence="1">TG3544</strain>
    </source>
</reference>